<dbReference type="GO" id="GO:0043565">
    <property type="term" value="F:sequence-specific DNA binding"/>
    <property type="evidence" value="ECO:0007669"/>
    <property type="project" value="TreeGrafter"/>
</dbReference>
<evidence type="ECO:0000259" key="5">
    <source>
        <dbReference type="PROSITE" id="PS50931"/>
    </source>
</evidence>
<dbReference type="Pfam" id="PF00126">
    <property type="entry name" value="HTH_1"/>
    <property type="match status" value="1"/>
</dbReference>
<dbReference type="InterPro" id="IPR000847">
    <property type="entry name" value="LysR_HTH_N"/>
</dbReference>
<dbReference type="Gene3D" id="1.10.10.10">
    <property type="entry name" value="Winged helix-like DNA-binding domain superfamily/Winged helix DNA-binding domain"/>
    <property type="match status" value="1"/>
</dbReference>
<dbReference type="OrthoDB" id="9813056at2"/>
<dbReference type="InterPro" id="IPR036390">
    <property type="entry name" value="WH_DNA-bd_sf"/>
</dbReference>
<evidence type="ECO:0000256" key="4">
    <source>
        <dbReference type="ARBA" id="ARBA00023163"/>
    </source>
</evidence>
<sequence>MDLFRAMRAFVTVAECGSMSAAAPRLGLTPAMVGQHIAALEDRLGTRLINRTTRRHSLTEFGASYLEQCRDILERVTLADQQAESLRQKPRGLLRVTAPVTFGSEVLMAALGRYREAASEVTLEIVLTDRNVDLIEEGFDVAFRVATPPDGRLIARKLAAYRMALCAAPSYLARAGTPGHPAELEHHDAVIFTPAARSPWRLTRGDDTIEISPRASIGVNSGQALRVAAQAGLGLILQPLMLVGPDIAAGRLVQLLPDWSLGERAVSLLYYRDRRMTPRLSSFIAFALQEFQARD</sequence>
<dbReference type="SUPFAM" id="SSF53850">
    <property type="entry name" value="Periplasmic binding protein-like II"/>
    <property type="match status" value="1"/>
</dbReference>
<dbReference type="PROSITE" id="PS50931">
    <property type="entry name" value="HTH_LYSR"/>
    <property type="match status" value="1"/>
</dbReference>
<evidence type="ECO:0000256" key="3">
    <source>
        <dbReference type="ARBA" id="ARBA00023125"/>
    </source>
</evidence>
<comment type="similarity">
    <text evidence="1">Belongs to the LysR transcriptional regulatory family.</text>
</comment>
<dbReference type="EMBL" id="VDDA01000014">
    <property type="protein sequence ID" value="TNC10095.1"/>
    <property type="molecule type" value="Genomic_DNA"/>
</dbReference>
<dbReference type="GO" id="GO:0003700">
    <property type="term" value="F:DNA-binding transcription factor activity"/>
    <property type="evidence" value="ECO:0007669"/>
    <property type="project" value="InterPro"/>
</dbReference>
<dbReference type="InterPro" id="IPR058163">
    <property type="entry name" value="LysR-type_TF_proteobact-type"/>
</dbReference>
<keyword evidence="2" id="KW-0805">Transcription regulation</keyword>
<keyword evidence="7" id="KW-1185">Reference proteome</keyword>
<dbReference type="Pfam" id="PF03466">
    <property type="entry name" value="LysR_substrate"/>
    <property type="match status" value="1"/>
</dbReference>
<evidence type="ECO:0000256" key="2">
    <source>
        <dbReference type="ARBA" id="ARBA00023015"/>
    </source>
</evidence>
<protein>
    <submittedName>
        <fullName evidence="6">LysR family transcriptional regulator</fullName>
    </submittedName>
</protein>
<accession>A0A5C4LDZ2</accession>
<organism evidence="6 7">
    <name type="scientific">Methylobacterium terricola</name>
    <dbReference type="NCBI Taxonomy" id="2583531"/>
    <lineage>
        <taxon>Bacteria</taxon>
        <taxon>Pseudomonadati</taxon>
        <taxon>Pseudomonadota</taxon>
        <taxon>Alphaproteobacteria</taxon>
        <taxon>Hyphomicrobiales</taxon>
        <taxon>Methylobacteriaceae</taxon>
        <taxon>Methylobacterium</taxon>
    </lineage>
</organism>
<dbReference type="Gene3D" id="3.40.190.290">
    <property type="match status" value="1"/>
</dbReference>
<dbReference type="PANTHER" id="PTHR30537:SF5">
    <property type="entry name" value="HTH-TYPE TRANSCRIPTIONAL ACTIVATOR TTDR-RELATED"/>
    <property type="match status" value="1"/>
</dbReference>
<dbReference type="Proteomes" id="UP000305267">
    <property type="component" value="Unassembled WGS sequence"/>
</dbReference>
<evidence type="ECO:0000256" key="1">
    <source>
        <dbReference type="ARBA" id="ARBA00009437"/>
    </source>
</evidence>
<dbReference type="GO" id="GO:0006351">
    <property type="term" value="P:DNA-templated transcription"/>
    <property type="evidence" value="ECO:0007669"/>
    <property type="project" value="TreeGrafter"/>
</dbReference>
<dbReference type="RefSeq" id="WP_139038409.1">
    <property type="nucleotide sequence ID" value="NZ_VDDA01000014.1"/>
</dbReference>
<reference evidence="6 7" key="1">
    <citation type="submission" date="2019-06" db="EMBL/GenBank/DDBJ databases">
        <title>Genome of Methylobacterium sp. 17Sr1-39.</title>
        <authorList>
            <person name="Seo T."/>
        </authorList>
    </citation>
    <scope>NUCLEOTIDE SEQUENCE [LARGE SCALE GENOMIC DNA]</scope>
    <source>
        <strain evidence="6 7">17Sr1-39</strain>
    </source>
</reference>
<dbReference type="SUPFAM" id="SSF46785">
    <property type="entry name" value="Winged helix' DNA-binding domain"/>
    <property type="match status" value="1"/>
</dbReference>
<evidence type="ECO:0000313" key="7">
    <source>
        <dbReference type="Proteomes" id="UP000305267"/>
    </source>
</evidence>
<proteinExistence type="inferred from homology"/>
<feature type="domain" description="HTH lysR-type" evidence="5">
    <location>
        <begin position="1"/>
        <end position="59"/>
    </location>
</feature>
<dbReference type="PANTHER" id="PTHR30537">
    <property type="entry name" value="HTH-TYPE TRANSCRIPTIONAL REGULATOR"/>
    <property type="match status" value="1"/>
</dbReference>
<evidence type="ECO:0000313" key="6">
    <source>
        <dbReference type="EMBL" id="TNC10095.1"/>
    </source>
</evidence>
<keyword evidence="3" id="KW-0238">DNA-binding</keyword>
<dbReference type="AlphaFoldDB" id="A0A5C4LDZ2"/>
<dbReference type="FunFam" id="1.10.10.10:FF:000001">
    <property type="entry name" value="LysR family transcriptional regulator"/>
    <property type="match status" value="1"/>
</dbReference>
<gene>
    <name evidence="6" type="ORF">FF100_24620</name>
</gene>
<name>A0A5C4LDZ2_9HYPH</name>
<keyword evidence="4" id="KW-0804">Transcription</keyword>
<comment type="caution">
    <text evidence="6">The sequence shown here is derived from an EMBL/GenBank/DDBJ whole genome shotgun (WGS) entry which is preliminary data.</text>
</comment>
<dbReference type="InterPro" id="IPR036388">
    <property type="entry name" value="WH-like_DNA-bd_sf"/>
</dbReference>
<dbReference type="InterPro" id="IPR005119">
    <property type="entry name" value="LysR_subst-bd"/>
</dbReference>